<dbReference type="InterPro" id="IPR001810">
    <property type="entry name" value="F-box_dom"/>
</dbReference>
<evidence type="ECO:0000259" key="2">
    <source>
        <dbReference type="PROSITE" id="PS50181"/>
    </source>
</evidence>
<protein>
    <recommendedName>
        <fullName evidence="2">F-box domain-containing protein</fullName>
    </recommendedName>
</protein>
<dbReference type="UniPathway" id="UPA00143"/>
<organism evidence="3 4">
    <name type="scientific">Puccinia coronata f. sp. avenae</name>
    <dbReference type="NCBI Taxonomy" id="200324"/>
    <lineage>
        <taxon>Eukaryota</taxon>
        <taxon>Fungi</taxon>
        <taxon>Dikarya</taxon>
        <taxon>Basidiomycota</taxon>
        <taxon>Pucciniomycotina</taxon>
        <taxon>Pucciniomycetes</taxon>
        <taxon>Pucciniales</taxon>
        <taxon>Pucciniaceae</taxon>
        <taxon>Puccinia</taxon>
    </lineage>
</organism>
<dbReference type="Gene3D" id="1.20.1280.50">
    <property type="match status" value="1"/>
</dbReference>
<gene>
    <name evidence="3" type="ORF">PCASD_17767</name>
</gene>
<dbReference type="AlphaFoldDB" id="A0A2N5TYP3"/>
<dbReference type="EMBL" id="PGCI01000291">
    <property type="protein sequence ID" value="PLW30623.1"/>
    <property type="molecule type" value="Genomic_DNA"/>
</dbReference>
<dbReference type="GO" id="GO:0016567">
    <property type="term" value="P:protein ubiquitination"/>
    <property type="evidence" value="ECO:0007669"/>
    <property type="project" value="UniProtKB-UniPathway"/>
</dbReference>
<dbReference type="InterPro" id="IPR052301">
    <property type="entry name" value="SCF_F-box/WD-repeat"/>
</dbReference>
<feature type="domain" description="F-box" evidence="2">
    <location>
        <begin position="10"/>
        <end position="56"/>
    </location>
</feature>
<accession>A0A2N5TYP3</accession>
<reference evidence="3 4" key="1">
    <citation type="submission" date="2017-11" db="EMBL/GenBank/DDBJ databases">
        <title>De novo assembly and phasing of dikaryotic genomes from two isolates of Puccinia coronata f. sp. avenae, the causal agent of oat crown rust.</title>
        <authorList>
            <person name="Miller M.E."/>
            <person name="Zhang Y."/>
            <person name="Omidvar V."/>
            <person name="Sperschneider J."/>
            <person name="Schwessinger B."/>
            <person name="Raley C."/>
            <person name="Palmer J.M."/>
            <person name="Garnica D."/>
            <person name="Upadhyaya N."/>
            <person name="Rathjen J."/>
            <person name="Taylor J.M."/>
            <person name="Park R.F."/>
            <person name="Dodds P.N."/>
            <person name="Hirsch C.D."/>
            <person name="Kianian S.F."/>
            <person name="Figueroa M."/>
        </authorList>
    </citation>
    <scope>NUCLEOTIDE SEQUENCE [LARGE SCALE GENOMIC DNA]</scope>
    <source>
        <strain evidence="3">12SD80</strain>
    </source>
</reference>
<evidence type="ECO:0000256" key="1">
    <source>
        <dbReference type="SAM" id="MobiDB-lite"/>
    </source>
</evidence>
<dbReference type="SUPFAM" id="SSF81383">
    <property type="entry name" value="F-box domain"/>
    <property type="match status" value="1"/>
</dbReference>
<dbReference type="PROSITE" id="PS50181">
    <property type="entry name" value="FBOX"/>
    <property type="match status" value="1"/>
</dbReference>
<dbReference type="PANTHER" id="PTHR14381:SF1">
    <property type="entry name" value="F-BOX_WD REPEAT-CONTAINING PROTEIN 4"/>
    <property type="match status" value="1"/>
</dbReference>
<dbReference type="PANTHER" id="PTHR14381">
    <property type="entry name" value="DACTYLIN"/>
    <property type="match status" value="1"/>
</dbReference>
<dbReference type="Pfam" id="PF12014">
    <property type="entry name" value="Cyclin_D1_bind"/>
    <property type="match status" value="1"/>
</dbReference>
<name>A0A2N5TYP3_9BASI</name>
<feature type="region of interest" description="Disordered" evidence="1">
    <location>
        <begin position="72"/>
        <end position="94"/>
    </location>
</feature>
<proteinExistence type="predicted"/>
<dbReference type="InterPro" id="IPR036047">
    <property type="entry name" value="F-box-like_dom_sf"/>
</dbReference>
<dbReference type="Pfam" id="PF12937">
    <property type="entry name" value="F-box-like"/>
    <property type="match status" value="1"/>
</dbReference>
<evidence type="ECO:0000313" key="3">
    <source>
        <dbReference type="EMBL" id="PLW30623.1"/>
    </source>
</evidence>
<dbReference type="GO" id="GO:0031146">
    <property type="term" value="P:SCF-dependent proteasomal ubiquitin-dependent protein catabolic process"/>
    <property type="evidence" value="ECO:0007669"/>
    <property type="project" value="TreeGrafter"/>
</dbReference>
<comment type="caution">
    <text evidence="3">The sequence shown here is derived from an EMBL/GenBank/DDBJ whole genome shotgun (WGS) entry which is preliminary data.</text>
</comment>
<evidence type="ECO:0000313" key="4">
    <source>
        <dbReference type="Proteomes" id="UP000235392"/>
    </source>
</evidence>
<dbReference type="GO" id="GO:0019005">
    <property type="term" value="C:SCF ubiquitin ligase complex"/>
    <property type="evidence" value="ECO:0007669"/>
    <property type="project" value="TreeGrafter"/>
</dbReference>
<sequence length="594" mass="65955">MANSSEECSGVSLGSLPEDILEQIINHLDLRSLGRLARSSRLLLRLTRAEPVWRRVAKALIGPWIHRSQLASLPPTHHPHTDDEEDSDAALDQIHPPPDWTLDPHCFPLSQFTRSIPAEESKELLITSWYQFSTRFLIPHFHFLGWHVSNILPRGQLILVTYDTSSGRLLAEEIKCQNVYSTQPDTFFIHPFRPGRPPPTLRSAQPIATTTEAPVWPNWLPSSQVQMDSNGDQYRLAPGLDTPDASRRYTYDIFEPVYVSSPLFSIFPFEPHYRLAGVPNSYQQITIQKPTLVVRSWQALTLEDNLTPLSHPTHIVAPRSNILSREVLSQADEDIVNHPGSGATEFHSLTLASSPEGPMSRVDVVANGNDRWIRYQGGARQQRVRTPNILLGGRTYTTNGAGLLRPVVHFPIWSIEYYPLAGPAPYSDPPIPSAATLEGLWVGCYGSHGIEFGKIILTHPAPHSSDSSSGHLISFVKLTGDPNVPAGQVSWKFSCDNLHSVHPISLSEAVSIDLGLSQADGGWLKGQGQVAHTNYEEPAWINTEVQLITGDHPSSGALEEGLDADPHPLCQVQQMRVKWIDLGRVSTVYKVSFR</sequence>
<dbReference type="Proteomes" id="UP000235392">
    <property type="component" value="Unassembled WGS sequence"/>
</dbReference>